<name>A0A1M5QS34_9FLAO</name>
<protein>
    <submittedName>
        <fullName evidence="2">Uncharacterized protein</fullName>
    </submittedName>
</protein>
<dbReference type="Proteomes" id="UP000184020">
    <property type="component" value="Unassembled WGS sequence"/>
</dbReference>
<dbReference type="RefSeq" id="WP_073022013.1">
    <property type="nucleotide sequence ID" value="NZ_FQWF01000019.1"/>
</dbReference>
<dbReference type="EMBL" id="FQWF01000019">
    <property type="protein sequence ID" value="SHH16934.1"/>
    <property type="molecule type" value="Genomic_DNA"/>
</dbReference>
<keyword evidence="3" id="KW-1185">Reference proteome</keyword>
<proteinExistence type="predicted"/>
<gene>
    <name evidence="2" type="ORF">SAMN05444372_11918</name>
</gene>
<reference evidence="3" key="1">
    <citation type="submission" date="2016-11" db="EMBL/GenBank/DDBJ databases">
        <authorList>
            <person name="Varghese N."/>
            <person name="Submissions S."/>
        </authorList>
    </citation>
    <scope>NUCLEOTIDE SEQUENCE [LARGE SCALE GENOMIC DNA]</scope>
    <source>
        <strain evidence="3">DSM 17659</strain>
    </source>
</reference>
<evidence type="ECO:0000256" key="1">
    <source>
        <dbReference type="SAM" id="Coils"/>
    </source>
</evidence>
<feature type="coiled-coil region" evidence="1">
    <location>
        <begin position="173"/>
        <end position="203"/>
    </location>
</feature>
<dbReference type="STRING" id="229205.SAMN05444372_11918"/>
<accession>A0A1M5QS34</accession>
<evidence type="ECO:0000313" key="3">
    <source>
        <dbReference type="Proteomes" id="UP000184020"/>
    </source>
</evidence>
<evidence type="ECO:0000313" key="2">
    <source>
        <dbReference type="EMBL" id="SHH16934.1"/>
    </source>
</evidence>
<dbReference type="AlphaFoldDB" id="A0A1M5QS34"/>
<dbReference type="SUPFAM" id="SSF52540">
    <property type="entry name" value="P-loop containing nucleoside triphosphate hydrolases"/>
    <property type="match status" value="1"/>
</dbReference>
<sequence length="507" mass="58640">MNNIDLSKVLRFIEENIRISEQTTIEYLDPKGHIERLNSKQNQVVFGRRGSGKSLLLKSLKSTDLATKLYITINIEDFKDISFPNSISQVLISVIKKFKKEIDGKYSVFNYNQWKKQKALIKKIDNYISDLKTKISEPDTYNQNIKEKQASKLSGEASTGFDKSSAKISSELADEYENSREILKDKLNELKNEISNFKELIEETTLFLNKDIFLIFDDFYFIRKHEQPYFIDFFHRISKNTRLYLKIATIKHRTSLYIQTDTYVGVEIGHDIQSLNLDYTLDDFNGLVSFMKSLLEHINNKVGVNIDYDDILTENAFRFLCLASGGVPRDFLSLFINLGSKMQNGVKNVSKPNVIDCSIENLPNKMEAFKTDTAEEKSVLEHYLEFVKEEIINQKRINAFLVSNNDVLKFPKINQAVKELVDLRLFHLVNPNISSAPSDGKRYSAYMIDISLFPNANPRNFTQIEPGQKDERSREDKLRSSPKLNLEKFNNFIESLNLTRDITLTNE</sequence>
<organism evidence="2 3">
    <name type="scientific">Flavobacterium micromati</name>
    <dbReference type="NCBI Taxonomy" id="229205"/>
    <lineage>
        <taxon>Bacteria</taxon>
        <taxon>Pseudomonadati</taxon>
        <taxon>Bacteroidota</taxon>
        <taxon>Flavobacteriia</taxon>
        <taxon>Flavobacteriales</taxon>
        <taxon>Flavobacteriaceae</taxon>
        <taxon>Flavobacterium</taxon>
    </lineage>
</organism>
<keyword evidence="1" id="KW-0175">Coiled coil</keyword>
<dbReference type="InterPro" id="IPR027417">
    <property type="entry name" value="P-loop_NTPase"/>
</dbReference>
<dbReference type="OrthoDB" id="8432819at2"/>